<evidence type="ECO:0000256" key="1">
    <source>
        <dbReference type="PROSITE-ProRule" id="PRU00042"/>
    </source>
</evidence>
<dbReference type="AlphaFoldDB" id="A0A8B8HF74"/>
<name>A0A8B8HF74_VANTA</name>
<dbReference type="InterPro" id="IPR012934">
    <property type="entry name" value="Znf_AD"/>
</dbReference>
<dbReference type="OrthoDB" id="6354171at2759"/>
<gene>
    <name evidence="6" type="primary">LOC113391380</name>
</gene>
<evidence type="ECO:0000313" key="6">
    <source>
        <dbReference type="RefSeq" id="XP_026483115.2"/>
    </source>
</evidence>
<keyword evidence="2" id="KW-0479">Metal-binding</keyword>
<feature type="domain" description="ZAD" evidence="4">
    <location>
        <begin position="14"/>
        <end position="84"/>
    </location>
</feature>
<dbReference type="GO" id="GO:0008270">
    <property type="term" value="F:zinc ion binding"/>
    <property type="evidence" value="ECO:0007669"/>
    <property type="project" value="UniProtKB-KW"/>
</dbReference>
<evidence type="ECO:0000313" key="5">
    <source>
        <dbReference type="Proteomes" id="UP001652626"/>
    </source>
</evidence>
<dbReference type="RefSeq" id="XP_026483115.2">
    <property type="nucleotide sequence ID" value="XM_026627330.2"/>
</dbReference>
<proteinExistence type="predicted"/>
<feature type="domain" description="C2H2-type" evidence="3">
    <location>
        <begin position="132"/>
        <end position="161"/>
    </location>
</feature>
<evidence type="ECO:0000259" key="3">
    <source>
        <dbReference type="PROSITE" id="PS50157"/>
    </source>
</evidence>
<evidence type="ECO:0000256" key="2">
    <source>
        <dbReference type="PROSITE-ProRule" id="PRU01263"/>
    </source>
</evidence>
<dbReference type="PROSITE" id="PS51915">
    <property type="entry name" value="ZAD"/>
    <property type="match status" value="1"/>
</dbReference>
<evidence type="ECO:0000259" key="4">
    <source>
        <dbReference type="PROSITE" id="PS51915"/>
    </source>
</evidence>
<dbReference type="SMART" id="SM00355">
    <property type="entry name" value="ZnF_C2H2"/>
    <property type="match status" value="3"/>
</dbReference>
<dbReference type="Proteomes" id="UP001652626">
    <property type="component" value="Chromosome 31"/>
</dbReference>
<keyword evidence="1" id="KW-0863">Zinc-finger</keyword>
<sequence length="453" mass="52649">MSGQTDILYKDLTLVCRGCLETTREMKNMIEFGLDEDFHKLTNIKINKADNLSKLICSECENVILRCKNFQEQCSQSDFILNVVSKKQSLDSANDTKSFDDNPSRNTIKYFEHDKKLVIKVKAPDPDAKITYHCPQNCPERFKKKTDLLQHLIRRHEIETDFVIDVEYYCSFSSCQYHVESTTGKHFTGRKYLNQHMSKVHREKVVCQNCLLNFPCGTEFNRHLKDCSLSHECKVCDREFKTNERLLVHLLRKHPTLHKKYKMERKNFKRKFQDIDIDKFREQENVPDYACDSPTRSFATQTLKLDDNIRNDVALPSWQPEPTRKDEISTQTVFEDLLSLKSQTSEDDSIFYSETVSLSDIQTQTLPLEFGLSRSNKETITSETQSPDLSIKETQTCFCLYDTLKPNFRCADLMSNTGSFCTTETQTLKLESDLLSFSSAETQTCFEDSSKDF</sequence>
<keyword evidence="2" id="KW-0862">Zinc</keyword>
<reference evidence="6" key="1">
    <citation type="submission" date="2025-08" db="UniProtKB">
        <authorList>
            <consortium name="RefSeq"/>
        </authorList>
    </citation>
    <scope>IDENTIFICATION</scope>
    <source>
        <tissue evidence="6">Whole body</tissue>
    </source>
</reference>
<dbReference type="InterPro" id="IPR013087">
    <property type="entry name" value="Znf_C2H2_type"/>
</dbReference>
<feature type="binding site" evidence="2">
    <location>
        <position position="16"/>
    </location>
    <ligand>
        <name>Zn(2+)</name>
        <dbReference type="ChEBI" id="CHEBI:29105"/>
    </ligand>
</feature>
<accession>A0A8B8HF74</accession>
<feature type="domain" description="C2H2-type" evidence="3">
    <location>
        <begin position="231"/>
        <end position="263"/>
    </location>
</feature>
<organism evidence="5 6">
    <name type="scientific">Vanessa tameamea</name>
    <name type="common">Kamehameha butterfly</name>
    <dbReference type="NCBI Taxonomy" id="334116"/>
    <lineage>
        <taxon>Eukaryota</taxon>
        <taxon>Metazoa</taxon>
        <taxon>Ecdysozoa</taxon>
        <taxon>Arthropoda</taxon>
        <taxon>Hexapoda</taxon>
        <taxon>Insecta</taxon>
        <taxon>Pterygota</taxon>
        <taxon>Neoptera</taxon>
        <taxon>Endopterygota</taxon>
        <taxon>Lepidoptera</taxon>
        <taxon>Glossata</taxon>
        <taxon>Ditrysia</taxon>
        <taxon>Papilionoidea</taxon>
        <taxon>Nymphalidae</taxon>
        <taxon>Nymphalinae</taxon>
        <taxon>Vanessa</taxon>
    </lineage>
</organism>
<protein>
    <submittedName>
        <fullName evidence="6">Uncharacterized protein LOC113391380</fullName>
    </submittedName>
</protein>
<dbReference type="SUPFAM" id="SSF57716">
    <property type="entry name" value="Glucocorticoid receptor-like (DNA-binding domain)"/>
    <property type="match status" value="1"/>
</dbReference>
<dbReference type="GeneID" id="113391380"/>
<feature type="binding site" evidence="2">
    <location>
        <position position="19"/>
    </location>
    <ligand>
        <name>Zn(2+)</name>
        <dbReference type="ChEBI" id="CHEBI:29105"/>
    </ligand>
</feature>
<dbReference type="Pfam" id="PF07776">
    <property type="entry name" value="zf-AD"/>
    <property type="match status" value="1"/>
</dbReference>
<dbReference type="OMA" id="QTCLCLY"/>
<feature type="binding site" evidence="2">
    <location>
        <position position="60"/>
    </location>
    <ligand>
        <name>Zn(2+)</name>
        <dbReference type="ChEBI" id="CHEBI:29105"/>
    </ligand>
</feature>
<keyword evidence="5" id="KW-1185">Reference proteome</keyword>
<dbReference type="PROSITE" id="PS00028">
    <property type="entry name" value="ZINC_FINGER_C2H2_1"/>
    <property type="match status" value="2"/>
</dbReference>
<dbReference type="PROSITE" id="PS50157">
    <property type="entry name" value="ZINC_FINGER_C2H2_2"/>
    <property type="match status" value="2"/>
</dbReference>
<feature type="binding site" evidence="2">
    <location>
        <position position="57"/>
    </location>
    <ligand>
        <name>Zn(2+)</name>
        <dbReference type="ChEBI" id="CHEBI:29105"/>
    </ligand>
</feature>
<dbReference type="GO" id="GO:0005634">
    <property type="term" value="C:nucleus"/>
    <property type="evidence" value="ECO:0007669"/>
    <property type="project" value="InterPro"/>
</dbReference>